<gene>
    <name evidence="1" type="primary">SCJ1</name>
    <name evidence="1" type="ORF">SPIL2461_LOCUS3381</name>
</gene>
<evidence type="ECO:0000313" key="1">
    <source>
        <dbReference type="EMBL" id="CAE7229076.1"/>
    </source>
</evidence>
<dbReference type="EMBL" id="CAJNIZ010004110">
    <property type="protein sequence ID" value="CAE7229076.1"/>
    <property type="molecule type" value="Genomic_DNA"/>
</dbReference>
<name>A0A812KEU7_SYMPI</name>
<dbReference type="InterPro" id="IPR036412">
    <property type="entry name" value="HAD-like_sf"/>
</dbReference>
<organism evidence="1 2">
    <name type="scientific">Symbiodinium pilosum</name>
    <name type="common">Dinoflagellate</name>
    <dbReference type="NCBI Taxonomy" id="2952"/>
    <lineage>
        <taxon>Eukaryota</taxon>
        <taxon>Sar</taxon>
        <taxon>Alveolata</taxon>
        <taxon>Dinophyceae</taxon>
        <taxon>Suessiales</taxon>
        <taxon>Symbiodiniaceae</taxon>
        <taxon>Symbiodinium</taxon>
    </lineage>
</organism>
<reference evidence="1" key="1">
    <citation type="submission" date="2021-02" db="EMBL/GenBank/DDBJ databases">
        <authorList>
            <person name="Dougan E. K."/>
            <person name="Rhodes N."/>
            <person name="Thang M."/>
            <person name="Chan C."/>
        </authorList>
    </citation>
    <scope>NUCLEOTIDE SEQUENCE</scope>
</reference>
<protein>
    <submittedName>
        <fullName evidence="1">SCJ1 protein</fullName>
    </submittedName>
</protein>
<sequence length="285" mass="30770">MGSRKVVAPERARPTEIPQRIVDPTRVTDIFLDFDGTLTASNQAGVAGYVLPLLEPCRHLRISDALENGGTLTWGDLDLHMAAATAEAVLDFSDSSMLGSREVRRQLQGSLETLVSQGLRLHVLTMGTPQTCKALLAAGGYDVALFSSFLGPTEMARNQGLRHLFASENGSFQFDVQEDIDALHHLQRTGEQNEILQRIMSMEKQLSKADLILSLAGQGGVLVDDNYGKNIFDARAKDVMYIHVDPEGVVNTSAAIKDLAELIAGKTDVGVTSSHEPCSVGVKVV</sequence>
<dbReference type="Proteomes" id="UP000649617">
    <property type="component" value="Unassembled WGS sequence"/>
</dbReference>
<evidence type="ECO:0000313" key="2">
    <source>
        <dbReference type="Proteomes" id="UP000649617"/>
    </source>
</evidence>
<dbReference type="SUPFAM" id="SSF56784">
    <property type="entry name" value="HAD-like"/>
    <property type="match status" value="1"/>
</dbReference>
<accession>A0A812KEU7</accession>
<keyword evidence="2" id="KW-1185">Reference proteome</keyword>
<comment type="caution">
    <text evidence="1">The sequence shown here is derived from an EMBL/GenBank/DDBJ whole genome shotgun (WGS) entry which is preliminary data.</text>
</comment>
<dbReference type="OrthoDB" id="435578at2759"/>
<dbReference type="AlphaFoldDB" id="A0A812KEU7"/>
<proteinExistence type="predicted"/>